<organism evidence="4 5">
    <name type="scientific">Lactobacillus johnsonii</name>
    <dbReference type="NCBI Taxonomy" id="33959"/>
    <lineage>
        <taxon>Bacteria</taxon>
        <taxon>Bacillati</taxon>
        <taxon>Bacillota</taxon>
        <taxon>Bacilli</taxon>
        <taxon>Lactobacillales</taxon>
        <taxon>Lactobacillaceae</taxon>
        <taxon>Lactobacillus</taxon>
    </lineage>
</organism>
<feature type="transmembrane region" description="Helical" evidence="2">
    <location>
        <begin position="186"/>
        <end position="210"/>
    </location>
</feature>
<evidence type="ECO:0000256" key="1">
    <source>
        <dbReference type="ARBA" id="ARBA00009067"/>
    </source>
</evidence>
<sequence length="394" mass="45723">MLMKQSIYSKVLTTQVALNIVLMLFIFNQMNIFFFVFQEILLILSLLLKKKNIFLSIVFLPFIFMYSYGLALYTVVQKNSRLAVPIYIVYFIGMLLILIPIVKEKFGKIKQELLRLIALIWLVVVTLHTVGIFRIVTKKENELLYAINASGIVYSFVTFICVYILFKIWGYNFYFNLHVKNMGIRYYSIFILALLFVIWYSFFSVFLGLAQSSDEIFNNWNFSLINPRYSATYQSSIEVILNALEPAISEEIVRYGYIIILLTILKNRKYQLQWSIFISAVFFALSHISNFFNTDQAFDNVISQIIVALGLGCFLGVLLLYTGKIWINILIHFCFDFLVFSITDVGYLTVSVFRQNNGWILKSGIQLCILLVVSYLLMSLNKNILKNNIEKLVG</sequence>
<evidence type="ECO:0000259" key="3">
    <source>
        <dbReference type="Pfam" id="PF02517"/>
    </source>
</evidence>
<protein>
    <recommendedName>
        <fullName evidence="3">CAAX prenyl protease 2/Lysostaphin resistance protein A-like domain-containing protein</fullName>
    </recommendedName>
</protein>
<keyword evidence="2" id="KW-1133">Transmembrane helix</keyword>
<keyword evidence="2" id="KW-0812">Transmembrane</keyword>
<feature type="transmembrane region" description="Helical" evidence="2">
    <location>
        <begin position="53"/>
        <end position="76"/>
    </location>
</feature>
<feature type="transmembrane region" description="Helical" evidence="2">
    <location>
        <begin position="333"/>
        <end position="353"/>
    </location>
</feature>
<dbReference type="GO" id="GO:0080120">
    <property type="term" value="P:CAAX-box protein maturation"/>
    <property type="evidence" value="ECO:0007669"/>
    <property type="project" value="UniProtKB-ARBA"/>
</dbReference>
<comment type="similarity">
    <text evidence="1">Belongs to the UPF0177 family.</text>
</comment>
<proteinExistence type="inferred from homology"/>
<feature type="transmembrane region" description="Helical" evidence="2">
    <location>
        <begin position="301"/>
        <end position="321"/>
    </location>
</feature>
<feature type="transmembrane region" description="Helical" evidence="2">
    <location>
        <begin position="32"/>
        <end position="48"/>
    </location>
</feature>
<reference evidence="4 5" key="1">
    <citation type="submission" date="2017-04" db="EMBL/GenBank/DDBJ databases">
        <authorList>
            <person name="Lin X.B."/>
            <person name="Stothard P."/>
            <person name="Tasseva G."/>
            <person name="Walter J."/>
        </authorList>
    </citation>
    <scope>NUCLEOTIDE SEQUENCE [LARGE SCALE GENOMIC DNA]</scope>
    <source>
        <strain evidence="4 5">117c</strain>
    </source>
</reference>
<feature type="domain" description="CAAX prenyl protease 2/Lysostaphin resistance protein A-like" evidence="3">
    <location>
        <begin position="237"/>
        <end position="338"/>
    </location>
</feature>
<gene>
    <name evidence="4" type="ORF">CBF50_02615</name>
</gene>
<evidence type="ECO:0000256" key="2">
    <source>
        <dbReference type="SAM" id="Phobius"/>
    </source>
</evidence>
<dbReference type="Pfam" id="PF02517">
    <property type="entry name" value="Rce1-like"/>
    <property type="match status" value="1"/>
</dbReference>
<dbReference type="AlphaFoldDB" id="A0A9X6P2M1"/>
<feature type="transmembrane region" description="Helical" evidence="2">
    <location>
        <begin position="272"/>
        <end position="289"/>
    </location>
</feature>
<feature type="transmembrane region" description="Helical" evidence="2">
    <location>
        <begin position="359"/>
        <end position="378"/>
    </location>
</feature>
<feature type="transmembrane region" description="Helical" evidence="2">
    <location>
        <begin position="82"/>
        <end position="101"/>
    </location>
</feature>
<evidence type="ECO:0000313" key="4">
    <source>
        <dbReference type="EMBL" id="OYS14417.1"/>
    </source>
</evidence>
<feature type="transmembrane region" description="Helical" evidence="2">
    <location>
        <begin position="143"/>
        <end position="166"/>
    </location>
</feature>
<dbReference type="InterPro" id="IPR003675">
    <property type="entry name" value="Rce1/LyrA-like_dom"/>
</dbReference>
<accession>A0A9X6P2M1</accession>
<dbReference type="RefSeq" id="WP_094497622.1">
    <property type="nucleotide sequence ID" value="NZ_NGOI01000022.1"/>
</dbReference>
<keyword evidence="2" id="KW-0472">Membrane</keyword>
<feature type="transmembrane region" description="Helical" evidence="2">
    <location>
        <begin position="113"/>
        <end position="137"/>
    </location>
</feature>
<dbReference type="Proteomes" id="UP000215693">
    <property type="component" value="Unassembled WGS sequence"/>
</dbReference>
<dbReference type="GO" id="GO:0004175">
    <property type="term" value="F:endopeptidase activity"/>
    <property type="evidence" value="ECO:0007669"/>
    <property type="project" value="UniProtKB-ARBA"/>
</dbReference>
<dbReference type="EMBL" id="NGOH01000033">
    <property type="protein sequence ID" value="OYS14417.1"/>
    <property type="molecule type" value="Genomic_DNA"/>
</dbReference>
<name>A0A9X6P2M1_LACJH</name>
<evidence type="ECO:0000313" key="5">
    <source>
        <dbReference type="Proteomes" id="UP000215693"/>
    </source>
</evidence>
<comment type="caution">
    <text evidence="4">The sequence shown here is derived from an EMBL/GenBank/DDBJ whole genome shotgun (WGS) entry which is preliminary data.</text>
</comment>
<reference evidence="4 5" key="2">
    <citation type="submission" date="2017-09" db="EMBL/GenBank/DDBJ databases">
        <title>Tripartite evolution among Lactobacillus johnsonii, Lactobacillus taiwanensis, Lactobacillus reuteri and their rodent host.</title>
        <authorList>
            <person name="Wang T."/>
            <person name="Knowles S."/>
            <person name="Cheng C."/>
        </authorList>
    </citation>
    <scope>NUCLEOTIDE SEQUENCE [LARGE SCALE GENOMIC DNA]</scope>
    <source>
        <strain evidence="4 5">117c</strain>
    </source>
</reference>